<evidence type="ECO:0000259" key="2">
    <source>
        <dbReference type="Pfam" id="PF13439"/>
    </source>
</evidence>
<dbReference type="OrthoDB" id="9804196at2"/>
<dbReference type="InterPro" id="IPR050194">
    <property type="entry name" value="Glycosyltransferase_grp1"/>
</dbReference>
<dbReference type="GeneID" id="83012868"/>
<proteinExistence type="predicted"/>
<dbReference type="Proteomes" id="UP000095558">
    <property type="component" value="Unassembled WGS sequence"/>
</dbReference>
<dbReference type="InterPro" id="IPR028098">
    <property type="entry name" value="Glyco_trans_4-like_N"/>
</dbReference>
<dbReference type="Pfam" id="PF00534">
    <property type="entry name" value="Glycos_transf_1"/>
    <property type="match status" value="1"/>
</dbReference>
<organism evidence="3 4">
    <name type="scientific">Clostridium disporicum</name>
    <dbReference type="NCBI Taxonomy" id="84024"/>
    <lineage>
        <taxon>Bacteria</taxon>
        <taxon>Bacillati</taxon>
        <taxon>Bacillota</taxon>
        <taxon>Clostridia</taxon>
        <taxon>Eubacteriales</taxon>
        <taxon>Clostridiaceae</taxon>
        <taxon>Clostridium</taxon>
    </lineage>
</organism>
<dbReference type="InterPro" id="IPR001296">
    <property type="entry name" value="Glyco_trans_1"/>
</dbReference>
<name>A0A174HCR8_9CLOT</name>
<dbReference type="RefSeq" id="WP_052330736.1">
    <property type="nucleotide sequence ID" value="NZ_CYYT01000028.1"/>
</dbReference>
<dbReference type="GO" id="GO:0103011">
    <property type="term" value="F:mannosylfructose-phosphate synthase activity"/>
    <property type="evidence" value="ECO:0007669"/>
    <property type="project" value="UniProtKB-EC"/>
</dbReference>
<dbReference type="AlphaFoldDB" id="A0A174HCR8"/>
<dbReference type="PANTHER" id="PTHR45947">
    <property type="entry name" value="SULFOQUINOVOSYL TRANSFERASE SQD2"/>
    <property type="match status" value="1"/>
</dbReference>
<evidence type="ECO:0000259" key="1">
    <source>
        <dbReference type="Pfam" id="PF00534"/>
    </source>
</evidence>
<dbReference type="Pfam" id="PF13439">
    <property type="entry name" value="Glyco_transf_4"/>
    <property type="match status" value="1"/>
</dbReference>
<reference evidence="3 4" key="1">
    <citation type="submission" date="2015-09" db="EMBL/GenBank/DDBJ databases">
        <authorList>
            <consortium name="Pathogen Informatics"/>
        </authorList>
    </citation>
    <scope>NUCLEOTIDE SEQUENCE [LARGE SCALE GENOMIC DNA]</scope>
    <source>
        <strain evidence="3 4">2789STDY5834855</strain>
    </source>
</reference>
<gene>
    <name evidence="3" type="primary">epsF_4</name>
    <name evidence="3" type="ORF">ERS852470_03604</name>
</gene>
<keyword evidence="3" id="KW-0328">Glycosyltransferase</keyword>
<accession>A0A174HCR8</accession>
<sequence length="375" mass="43439">MKKIKVLHVVCRLEYGGVESIILNYTKHMNKDKFEFHILTQDKNAQGCIELFEKYGFIVHIISHKRDSILKNVLETLKVMKKGRFDIVHSHMTLTNFYTLAIAKFFGTKITISHSHNSFIVKSKIKGLVYEILKKLNQICATDYFSCGIEAGKFLFGEKNFNSGKVLLMNNAIDLNKFSYNEEIRNKVRQKYGIRGKFCVGHVGRFMNQKNHNYLIDIFEEIKRKNSNSILLLIGTGELLDDIKEKISKKGLNESVIIIPGTNNVNEFYQAMDVFVLPSLWEGFPVVGVEAQASGLKCFLSNNIDRSIKIVDNIELLNIDENVEKWADIIIKNDIYYNRNKAMDTLINNGYDIKTESKKIEDYYITRYKLEYYTK</sequence>
<evidence type="ECO:0000313" key="4">
    <source>
        <dbReference type="Proteomes" id="UP000095558"/>
    </source>
</evidence>
<dbReference type="EC" id="2.4.1.246" evidence="3"/>
<evidence type="ECO:0000313" key="3">
    <source>
        <dbReference type="EMBL" id="CUO87374.1"/>
    </source>
</evidence>
<dbReference type="EMBL" id="CYZV01000072">
    <property type="protein sequence ID" value="CUO87374.1"/>
    <property type="molecule type" value="Genomic_DNA"/>
</dbReference>
<dbReference type="EC" id="2.4.-.-" evidence="3"/>
<feature type="domain" description="Glycosyltransferase subfamily 4-like N-terminal" evidence="2">
    <location>
        <begin position="15"/>
        <end position="174"/>
    </location>
</feature>
<protein>
    <submittedName>
        <fullName evidence="3">Putative glycosyltransferase EpsF</fullName>
        <ecNumber evidence="3">2.4.-.-</ecNumber>
        <ecNumber evidence="3">2.4.1.246</ecNumber>
    </submittedName>
</protein>
<keyword evidence="3" id="KW-0808">Transferase</keyword>
<dbReference type="SUPFAM" id="SSF53756">
    <property type="entry name" value="UDP-Glycosyltransferase/glycogen phosphorylase"/>
    <property type="match status" value="1"/>
</dbReference>
<dbReference type="PANTHER" id="PTHR45947:SF3">
    <property type="entry name" value="SULFOQUINOVOSYL TRANSFERASE SQD2"/>
    <property type="match status" value="1"/>
</dbReference>
<feature type="domain" description="Glycosyl transferase family 1" evidence="1">
    <location>
        <begin position="186"/>
        <end position="332"/>
    </location>
</feature>
<dbReference type="Gene3D" id="3.40.50.2000">
    <property type="entry name" value="Glycogen Phosphorylase B"/>
    <property type="match status" value="2"/>
</dbReference>